<organism evidence="2 3">
    <name type="scientific">Luteimonas viscosa</name>
    <dbReference type="NCBI Taxonomy" id="1132694"/>
    <lineage>
        <taxon>Bacteria</taxon>
        <taxon>Pseudomonadati</taxon>
        <taxon>Pseudomonadota</taxon>
        <taxon>Gammaproteobacteria</taxon>
        <taxon>Lysobacterales</taxon>
        <taxon>Lysobacteraceae</taxon>
        <taxon>Luteimonas</taxon>
    </lineage>
</organism>
<dbReference type="RefSeq" id="WP_149103028.1">
    <property type="nucleotide sequence ID" value="NZ_VTFT01000001.1"/>
</dbReference>
<keyword evidence="3" id="KW-1185">Reference proteome</keyword>
<dbReference type="InterPro" id="IPR025438">
    <property type="entry name" value="DUF4180"/>
</dbReference>
<sequence length="124" mass="13760">MKFQLVQNSDPGVIECIAGITDVRDSMELAYACSDADTDLLLIHAGALPSEFFQLPTGFAGEFVQRLVNFRLRTAAVFDPDGYYPERFREFLLEARRHPQFRAFDSQPDALAWLAASAVQSGAA</sequence>
<dbReference type="AlphaFoldDB" id="A0A5D4XP72"/>
<dbReference type="Proteomes" id="UP000324973">
    <property type="component" value="Unassembled WGS sequence"/>
</dbReference>
<protein>
    <submittedName>
        <fullName evidence="2">DUF4180 domain-containing protein</fullName>
    </submittedName>
</protein>
<feature type="domain" description="DUF4180" evidence="1">
    <location>
        <begin position="20"/>
        <end position="114"/>
    </location>
</feature>
<dbReference type="Pfam" id="PF13788">
    <property type="entry name" value="DUF4180"/>
    <property type="match status" value="1"/>
</dbReference>
<dbReference type="EMBL" id="VTFT01000001">
    <property type="protein sequence ID" value="TYT26477.1"/>
    <property type="molecule type" value="Genomic_DNA"/>
</dbReference>
<proteinExistence type="predicted"/>
<name>A0A5D4XP72_9GAMM</name>
<reference evidence="2 3" key="1">
    <citation type="submission" date="2019-08" db="EMBL/GenBank/DDBJ databases">
        <title>Luteimonas viscosus sp. nov., isolated from soil of a sunflower field.</title>
        <authorList>
            <person name="Jianli Z."/>
            <person name="Ying Z."/>
        </authorList>
    </citation>
    <scope>NUCLEOTIDE SEQUENCE [LARGE SCALE GENOMIC DNA]</scope>
    <source>
        <strain evidence="2 3">XBU10</strain>
    </source>
</reference>
<dbReference type="OrthoDB" id="8595425at2"/>
<evidence type="ECO:0000313" key="3">
    <source>
        <dbReference type="Proteomes" id="UP000324973"/>
    </source>
</evidence>
<gene>
    <name evidence="2" type="ORF">FZO89_09530</name>
</gene>
<evidence type="ECO:0000259" key="1">
    <source>
        <dbReference type="Pfam" id="PF13788"/>
    </source>
</evidence>
<evidence type="ECO:0000313" key="2">
    <source>
        <dbReference type="EMBL" id="TYT26477.1"/>
    </source>
</evidence>
<comment type="caution">
    <text evidence="2">The sequence shown here is derived from an EMBL/GenBank/DDBJ whole genome shotgun (WGS) entry which is preliminary data.</text>
</comment>
<accession>A0A5D4XP72</accession>